<proteinExistence type="predicted"/>
<accession>A0A7W6S3X6</accession>
<keyword evidence="2" id="KW-1185">Reference proteome</keyword>
<gene>
    <name evidence="1" type="ORF">GGD88_003434</name>
</gene>
<name>A0A7W6S3X6_9PROT</name>
<dbReference type="AlphaFoldDB" id="A0A7W6S3X6"/>
<reference evidence="1 2" key="1">
    <citation type="submission" date="2020-08" db="EMBL/GenBank/DDBJ databases">
        <title>Genome sequencing of Purple Non-Sulfur Bacteria from various extreme environments.</title>
        <authorList>
            <person name="Mayer M."/>
        </authorList>
    </citation>
    <scope>NUCLEOTIDE SEQUENCE [LARGE SCALE GENOMIC DNA]</scope>
    <source>
        <strain evidence="1 2">JA135</strain>
    </source>
</reference>
<evidence type="ECO:0000313" key="2">
    <source>
        <dbReference type="Proteomes" id="UP000555728"/>
    </source>
</evidence>
<comment type="caution">
    <text evidence="1">The sequence shown here is derived from an EMBL/GenBank/DDBJ whole genome shotgun (WGS) entry which is preliminary data.</text>
</comment>
<evidence type="ECO:0000313" key="1">
    <source>
        <dbReference type="EMBL" id="MBB4287679.1"/>
    </source>
</evidence>
<dbReference type="Proteomes" id="UP000555728">
    <property type="component" value="Unassembled WGS sequence"/>
</dbReference>
<sequence length="185" mass="20162">MSTIRVDLDGDGLTVFGHALAALGDEAKARTALRRTVNKTTAMAYTRVKRALAKQVGAPQAKIIKYGDVRRIPAQGASLSSRIVASGGYMPLKHFGARRTRRGISAAPWGKRRVFRSTFFVQKLGGQVFKRLPGQRDAIDKLWGPAIPRELIQGETAAAFELAAQMVFPKELNRQIEGLASGAFK</sequence>
<protein>
    <recommendedName>
        <fullName evidence="3">Phage tail protein</fullName>
    </recommendedName>
</protein>
<evidence type="ECO:0008006" key="3">
    <source>
        <dbReference type="Google" id="ProtNLM"/>
    </source>
</evidence>
<dbReference type="RefSeq" id="WP_184437673.1">
    <property type="nucleotide sequence ID" value="NZ_JACIGI010000046.1"/>
</dbReference>
<dbReference type="EMBL" id="JACIGI010000046">
    <property type="protein sequence ID" value="MBB4287679.1"/>
    <property type="molecule type" value="Genomic_DNA"/>
</dbReference>
<organism evidence="1 2">
    <name type="scientific">Roseospira goensis</name>
    <dbReference type="NCBI Taxonomy" id="391922"/>
    <lineage>
        <taxon>Bacteria</taxon>
        <taxon>Pseudomonadati</taxon>
        <taxon>Pseudomonadota</taxon>
        <taxon>Alphaproteobacteria</taxon>
        <taxon>Rhodospirillales</taxon>
        <taxon>Rhodospirillaceae</taxon>
        <taxon>Roseospira</taxon>
    </lineage>
</organism>